<sequence length="19" mass="2250">MIIVITLPRKPQCARYCPF</sequence>
<dbReference type="EMBL" id="HACA01023102">
    <property type="protein sequence ID" value="CDW40463.1"/>
    <property type="molecule type" value="Transcribed_RNA"/>
</dbReference>
<dbReference type="AlphaFoldDB" id="A0A0K2UQE9"/>
<proteinExistence type="predicted"/>
<name>A0A0K2UQE9_LEPSM</name>
<reference evidence="1" key="1">
    <citation type="submission" date="2014-05" db="EMBL/GenBank/DDBJ databases">
        <authorList>
            <person name="Chronopoulou M."/>
        </authorList>
    </citation>
    <scope>NUCLEOTIDE SEQUENCE</scope>
    <source>
        <tissue evidence="1">Whole organism</tissue>
    </source>
</reference>
<evidence type="ECO:0000313" key="1">
    <source>
        <dbReference type="EMBL" id="CDW40463.1"/>
    </source>
</evidence>
<protein>
    <submittedName>
        <fullName evidence="1">Uncharacterized protein</fullName>
    </submittedName>
</protein>
<organism evidence="1">
    <name type="scientific">Lepeophtheirus salmonis</name>
    <name type="common">Salmon louse</name>
    <name type="synonym">Caligus salmonis</name>
    <dbReference type="NCBI Taxonomy" id="72036"/>
    <lineage>
        <taxon>Eukaryota</taxon>
        <taxon>Metazoa</taxon>
        <taxon>Ecdysozoa</taxon>
        <taxon>Arthropoda</taxon>
        <taxon>Crustacea</taxon>
        <taxon>Multicrustacea</taxon>
        <taxon>Hexanauplia</taxon>
        <taxon>Copepoda</taxon>
        <taxon>Siphonostomatoida</taxon>
        <taxon>Caligidae</taxon>
        <taxon>Lepeophtheirus</taxon>
    </lineage>
</organism>
<accession>A0A0K2UQE9</accession>